<evidence type="ECO:0000259" key="7">
    <source>
        <dbReference type="Pfam" id="PF13193"/>
    </source>
</evidence>
<evidence type="ECO:0000313" key="9">
    <source>
        <dbReference type="Proteomes" id="UP000676951"/>
    </source>
</evidence>
<feature type="domain" description="AMP-dependent synthetase/ligase" evidence="6">
    <location>
        <begin position="51"/>
        <end position="407"/>
    </location>
</feature>
<dbReference type="GO" id="GO:0015645">
    <property type="term" value="F:fatty acid ligase activity"/>
    <property type="evidence" value="ECO:0007669"/>
    <property type="project" value="TreeGrafter"/>
</dbReference>
<dbReference type="GO" id="GO:0005524">
    <property type="term" value="F:ATP binding"/>
    <property type="evidence" value="ECO:0007669"/>
    <property type="project" value="UniProtKB-KW"/>
</dbReference>
<dbReference type="GO" id="GO:0006637">
    <property type="term" value="P:acyl-CoA metabolic process"/>
    <property type="evidence" value="ECO:0007669"/>
    <property type="project" value="TreeGrafter"/>
</dbReference>
<dbReference type="Gene3D" id="3.40.50.12780">
    <property type="entry name" value="N-terminal domain of ligase-like"/>
    <property type="match status" value="1"/>
</dbReference>
<sequence>MTTFQEARAFLLRHRTDYDKAVADFRWPDPAPFNWALDWFDAELARNPDSKDRAALWIVDAGSNRETKLSFEALSRRSNQVANFLRAQGLKRGDHLLLLLGNVVPLWETMLAAMKLGVVVIPATTLLTPDELRDRLYRGRAKVVVATQDQVAKFSGLGAERLVRIVVGASSQQDGWLAYEQVAEFPESFVPDGPTGADDPMLLYFTSGTTAKPKLVRHSQRSYPVGALSTMFWLGLQPGDVHLNISSPGWAKHAWSCFFAPWNAGATVFVVNQPRFDAKGLLATIGRCGVTTLCAPPTVWRLFIQEKLDTFKVSLREVCGAGEPLNPEVIDQVRAAWGLTIRDGYGQTETTALAGNSPGQKVKVGSMGRPLPGYRVLITDIDGQVTKEGEVTLLLGDVRPAGLMQGYQGDDGNLSGADGDRYRSGDVVFADEEGYLTFVGRSDDVFKSSDYRISPFELESILLEHEKVAEAAVVPSPDPIRLAIPKAYVLLVSGAECSAETALSIFQHLHTRLAPFKRIRRIELVTELPKTISGKIRRVQLRRLEHDNDRGDPLRGDEFREEDFPELQKVRAAGSSEN</sequence>
<dbReference type="GO" id="GO:0004321">
    <property type="term" value="F:fatty-acyl-CoA synthase activity"/>
    <property type="evidence" value="ECO:0007669"/>
    <property type="project" value="TreeGrafter"/>
</dbReference>
<accession>A0A975NVB0</accession>
<dbReference type="Proteomes" id="UP000676951">
    <property type="component" value="Chromosome"/>
</dbReference>
<keyword evidence="9" id="KW-1185">Reference proteome</keyword>
<dbReference type="FunFam" id="3.30.300.30:FF:000028">
    <property type="entry name" value="AMP-dependent synthetase"/>
    <property type="match status" value="1"/>
</dbReference>
<organism evidence="8 9">
    <name type="scientific">Bradyrhizobium sediminis</name>
    <dbReference type="NCBI Taxonomy" id="2840469"/>
    <lineage>
        <taxon>Bacteria</taxon>
        <taxon>Pseudomonadati</taxon>
        <taxon>Pseudomonadota</taxon>
        <taxon>Alphaproteobacteria</taxon>
        <taxon>Hyphomicrobiales</taxon>
        <taxon>Nitrobacteraceae</taxon>
        <taxon>Bradyrhizobium</taxon>
    </lineage>
</organism>
<name>A0A975NVB0_9BRAD</name>
<evidence type="ECO:0000259" key="6">
    <source>
        <dbReference type="Pfam" id="PF00501"/>
    </source>
</evidence>
<reference evidence="8 9" key="1">
    <citation type="submission" date="2021-06" db="EMBL/GenBank/DDBJ databases">
        <title>Bradyrhizobium sp. S2-11-4 Genome sequencing.</title>
        <authorList>
            <person name="Jin L."/>
        </authorList>
    </citation>
    <scope>NUCLEOTIDE SEQUENCE [LARGE SCALE GENOMIC DNA]</scope>
    <source>
        <strain evidence="8 9">S2-11-4</strain>
    </source>
</reference>
<evidence type="ECO:0000256" key="3">
    <source>
        <dbReference type="ARBA" id="ARBA00022741"/>
    </source>
</evidence>
<proteinExistence type="inferred from homology"/>
<evidence type="ECO:0000256" key="1">
    <source>
        <dbReference type="ARBA" id="ARBA00006432"/>
    </source>
</evidence>
<gene>
    <name evidence="8" type="ORF">KMZ93_16715</name>
</gene>
<comment type="similarity">
    <text evidence="1">Belongs to the ATP-dependent AMP-binding enzyme family.</text>
</comment>
<dbReference type="GO" id="GO:0016405">
    <property type="term" value="F:CoA-ligase activity"/>
    <property type="evidence" value="ECO:0007669"/>
    <property type="project" value="UniProtKB-ARBA"/>
</dbReference>
<dbReference type="PANTHER" id="PTHR43605:SF10">
    <property type="entry name" value="ACYL-COA SYNTHETASE MEDIUM CHAIN FAMILY MEMBER 3"/>
    <property type="match status" value="1"/>
</dbReference>
<dbReference type="Gene3D" id="3.30.300.30">
    <property type="match status" value="1"/>
</dbReference>
<evidence type="ECO:0000256" key="5">
    <source>
        <dbReference type="SAM" id="MobiDB-lite"/>
    </source>
</evidence>
<dbReference type="SUPFAM" id="SSF56801">
    <property type="entry name" value="Acetyl-CoA synthetase-like"/>
    <property type="match status" value="1"/>
</dbReference>
<dbReference type="GO" id="GO:0006633">
    <property type="term" value="P:fatty acid biosynthetic process"/>
    <property type="evidence" value="ECO:0007669"/>
    <property type="project" value="TreeGrafter"/>
</dbReference>
<dbReference type="InterPro" id="IPR045851">
    <property type="entry name" value="AMP-bd_C_sf"/>
</dbReference>
<dbReference type="EMBL" id="CP076136">
    <property type="protein sequence ID" value="QWG21635.1"/>
    <property type="molecule type" value="Genomic_DNA"/>
</dbReference>
<feature type="region of interest" description="Disordered" evidence="5">
    <location>
        <begin position="547"/>
        <end position="578"/>
    </location>
</feature>
<dbReference type="AlphaFoldDB" id="A0A975NVB0"/>
<dbReference type="RefSeq" id="WP_215602355.1">
    <property type="nucleotide sequence ID" value="NZ_CP076136.1"/>
</dbReference>
<dbReference type="InterPro" id="IPR051087">
    <property type="entry name" value="Mitochondrial_ACSM"/>
</dbReference>
<dbReference type="Pfam" id="PF13193">
    <property type="entry name" value="AMP-binding_C"/>
    <property type="match status" value="1"/>
</dbReference>
<dbReference type="Pfam" id="PF00501">
    <property type="entry name" value="AMP-binding"/>
    <property type="match status" value="1"/>
</dbReference>
<dbReference type="PANTHER" id="PTHR43605">
    <property type="entry name" value="ACYL-COENZYME A SYNTHETASE"/>
    <property type="match status" value="1"/>
</dbReference>
<dbReference type="InterPro" id="IPR025110">
    <property type="entry name" value="AMP-bd_C"/>
</dbReference>
<keyword evidence="2" id="KW-0436">Ligase</keyword>
<evidence type="ECO:0000256" key="2">
    <source>
        <dbReference type="ARBA" id="ARBA00022598"/>
    </source>
</evidence>
<evidence type="ECO:0000313" key="8">
    <source>
        <dbReference type="EMBL" id="QWG21635.1"/>
    </source>
</evidence>
<feature type="compositionally biased region" description="Basic and acidic residues" evidence="5">
    <location>
        <begin position="547"/>
        <end position="558"/>
    </location>
</feature>
<keyword evidence="4" id="KW-0067">ATP-binding</keyword>
<protein>
    <submittedName>
        <fullName evidence="8">AMP-binding protein</fullName>
    </submittedName>
</protein>
<feature type="domain" description="AMP-binding enzyme C-terminal" evidence="7">
    <location>
        <begin position="457"/>
        <end position="535"/>
    </location>
</feature>
<dbReference type="FunFam" id="3.40.50.12780:FF:000058">
    <property type="entry name" value="Acetyl-coenzyme A synthetase"/>
    <property type="match status" value="1"/>
</dbReference>
<keyword evidence="3" id="KW-0547">Nucleotide-binding</keyword>
<dbReference type="InterPro" id="IPR000873">
    <property type="entry name" value="AMP-dep_synth/lig_dom"/>
</dbReference>
<evidence type="ECO:0000256" key="4">
    <source>
        <dbReference type="ARBA" id="ARBA00022840"/>
    </source>
</evidence>
<dbReference type="InterPro" id="IPR042099">
    <property type="entry name" value="ANL_N_sf"/>
</dbReference>